<feature type="compositionally biased region" description="Acidic residues" evidence="1">
    <location>
        <begin position="179"/>
        <end position="188"/>
    </location>
</feature>
<keyword evidence="2" id="KW-0472">Membrane</keyword>
<sequence>MNEIARRIVMMIGIVAVGTILIFLNASIPITLVATLGFGVIMAIGLGLLKSEDLKQIPGLRGKNPNKPDNTKEIKINPSQKDPDQKEKKSLGFKKVFSRSKKDSDKKEAQPTLHKKEGGNRLSAGLSATLASFQSTIHKARDNKHAEKIDTLLNSAIKEPVVSSDNLSDSDPDAPSSDDPSDLSDEFDFFDDEDFESLDSLEIDGEDISLDLNADIPDESKISQDSDSDTLNIDDEIHSILLAENALDAEEDLLSESLLKNTEIEDISTEEEEFDSDIFFVQGIEDGLDEEPFIHIRETSPENQNTVTLNETLEELTNIPEFEKIDISDDEFSDFHSINLEELDTDDLSIETDDIIIEEEEEIGEAEVLPDDFITSSGGMSNQNEDFLTAENNNSLLGNSGSESSQINETISFSGKNEYDDILSVLKSDIKKTKKGPDPSLIREMKDVHVEAKDLADELETVLSVMGGKIRQQNGKNTRRGK</sequence>
<feature type="transmembrane region" description="Helical" evidence="2">
    <location>
        <begin position="7"/>
        <end position="24"/>
    </location>
</feature>
<evidence type="ECO:0000313" key="4">
    <source>
        <dbReference type="Proteomes" id="UP001163096"/>
    </source>
</evidence>
<feature type="region of interest" description="Disordered" evidence="1">
    <location>
        <begin position="160"/>
        <end position="188"/>
    </location>
</feature>
<feature type="region of interest" description="Disordered" evidence="1">
    <location>
        <begin position="57"/>
        <end position="121"/>
    </location>
</feature>
<keyword evidence="4" id="KW-1185">Reference proteome</keyword>
<proteinExistence type="predicted"/>
<evidence type="ECO:0000313" key="3">
    <source>
        <dbReference type="EMBL" id="WAI01040.1"/>
    </source>
</evidence>
<dbReference type="GeneID" id="76835747"/>
<reference evidence="3" key="1">
    <citation type="submission" date="2022-11" db="EMBL/GenBank/DDBJ databases">
        <title>Complete genome sequence of Methanogenium organophilum DSM 3596.</title>
        <authorList>
            <person name="Chen S.-C."/>
            <person name="Lai S.-J."/>
            <person name="You Y.-T."/>
        </authorList>
    </citation>
    <scope>NUCLEOTIDE SEQUENCE</scope>
    <source>
        <strain evidence="3">DSM 3596</strain>
    </source>
</reference>
<dbReference type="RefSeq" id="WP_268186251.1">
    <property type="nucleotide sequence ID" value="NZ_CP113361.1"/>
</dbReference>
<dbReference type="EMBL" id="CP113361">
    <property type="protein sequence ID" value="WAI01040.1"/>
    <property type="molecule type" value="Genomic_DNA"/>
</dbReference>
<feature type="compositionally biased region" description="Basic and acidic residues" evidence="1">
    <location>
        <begin position="100"/>
        <end position="119"/>
    </location>
</feature>
<name>A0A9X9S515_METOG</name>
<dbReference type="KEGG" id="mou:OU421_11555"/>
<evidence type="ECO:0000256" key="2">
    <source>
        <dbReference type="SAM" id="Phobius"/>
    </source>
</evidence>
<evidence type="ECO:0000256" key="1">
    <source>
        <dbReference type="SAM" id="MobiDB-lite"/>
    </source>
</evidence>
<organism evidence="3 4">
    <name type="scientific">Methanogenium organophilum</name>
    <dbReference type="NCBI Taxonomy" id="2199"/>
    <lineage>
        <taxon>Archaea</taxon>
        <taxon>Methanobacteriati</taxon>
        <taxon>Methanobacteriota</taxon>
        <taxon>Stenosarchaea group</taxon>
        <taxon>Methanomicrobia</taxon>
        <taxon>Methanomicrobiales</taxon>
        <taxon>Methanomicrobiaceae</taxon>
        <taxon>Methanogenium</taxon>
    </lineage>
</organism>
<keyword evidence="2" id="KW-1133">Transmembrane helix</keyword>
<accession>A0A9X9S515</accession>
<dbReference type="Proteomes" id="UP001163096">
    <property type="component" value="Chromosome"/>
</dbReference>
<keyword evidence="2" id="KW-0812">Transmembrane</keyword>
<gene>
    <name evidence="3" type="ORF">OU421_11555</name>
</gene>
<feature type="compositionally biased region" description="Basic and acidic residues" evidence="1">
    <location>
        <begin position="69"/>
        <end position="90"/>
    </location>
</feature>
<protein>
    <submittedName>
        <fullName evidence="3">Uncharacterized protein</fullName>
    </submittedName>
</protein>
<feature type="compositionally biased region" description="Low complexity" evidence="1">
    <location>
        <begin position="163"/>
        <end position="178"/>
    </location>
</feature>
<dbReference type="AlphaFoldDB" id="A0A9X9S515"/>